<dbReference type="OrthoDB" id="6278496at2"/>
<evidence type="ECO:0000256" key="3">
    <source>
        <dbReference type="ARBA" id="ARBA00022723"/>
    </source>
</evidence>
<dbReference type="Proteomes" id="UP000323136">
    <property type="component" value="Unassembled WGS sequence"/>
</dbReference>
<comment type="caution">
    <text evidence="10">The sequence shown here is derived from an EMBL/GenBank/DDBJ whole genome shotgun (WGS) entry which is preliminary data.</text>
</comment>
<organism evidence="10 11">
    <name type="scientific">Tenacibaculum adriaticum</name>
    <dbReference type="NCBI Taxonomy" id="413713"/>
    <lineage>
        <taxon>Bacteria</taxon>
        <taxon>Pseudomonadati</taxon>
        <taxon>Bacteroidota</taxon>
        <taxon>Flavobacteriia</taxon>
        <taxon>Flavobacteriales</taxon>
        <taxon>Flavobacteriaceae</taxon>
        <taxon>Tenacibaculum</taxon>
    </lineage>
</organism>
<gene>
    <name evidence="10" type="ORF">C7447_102558</name>
</gene>
<dbReference type="AlphaFoldDB" id="A0A5S5DW04"/>
<accession>A0A5S5DW04</accession>
<keyword evidence="4" id="KW-0732">Signal</keyword>
<evidence type="ECO:0000256" key="8">
    <source>
        <dbReference type="ARBA" id="ARBA00023157"/>
    </source>
</evidence>
<keyword evidence="2" id="KW-0645">Protease</keyword>
<feature type="domain" description="Peptidase M43 pregnancy-associated plasma-A" evidence="9">
    <location>
        <begin position="154"/>
        <end position="248"/>
    </location>
</feature>
<dbReference type="GO" id="GO:0006508">
    <property type="term" value="P:proteolysis"/>
    <property type="evidence" value="ECO:0007669"/>
    <property type="project" value="UniProtKB-KW"/>
</dbReference>
<keyword evidence="6" id="KW-0862">Zinc</keyword>
<dbReference type="InterPro" id="IPR008754">
    <property type="entry name" value="Peptidase_M43"/>
</dbReference>
<comment type="similarity">
    <text evidence="1">Belongs to the peptidase M43B family.</text>
</comment>
<name>A0A5S5DW04_9FLAO</name>
<dbReference type="EMBL" id="VNIA01000002">
    <property type="protein sequence ID" value="TYP99236.1"/>
    <property type="molecule type" value="Genomic_DNA"/>
</dbReference>
<protein>
    <submittedName>
        <fullName evidence="10">Pregnancy-associated plasma protein-A</fullName>
    </submittedName>
</protein>
<evidence type="ECO:0000313" key="11">
    <source>
        <dbReference type="Proteomes" id="UP000323136"/>
    </source>
</evidence>
<dbReference type="PANTHER" id="PTHR47466:SF1">
    <property type="entry name" value="METALLOPROTEASE MEP1 (AFU_ORTHOLOGUE AFUA_1G07730)-RELATED"/>
    <property type="match status" value="1"/>
</dbReference>
<evidence type="ECO:0000256" key="2">
    <source>
        <dbReference type="ARBA" id="ARBA00022670"/>
    </source>
</evidence>
<proteinExistence type="inferred from homology"/>
<sequence length="259" mass="29532">MKNLIYSIIILTTSISSYAQTKNSLDDNRKIKIPVVFHIIYSSPHESIIDSLIIDELQNLNLDFSNVNDKSALDSDFKILVGNANIEFFLLDTIFQSSATKGINRISSSLKPDRNKLLINPINCVNIYVADQGNFSNILSDRINLNFRDIGLHTHVLTHEMGHWLGLYHIWGKVGSCNHFRAILSSKDDGIDDTPKQFKCTDLSFSKTCPPKKNLYYKGHKILYNNFMDYSGCRCMFTVGQTIKMRNNIIESKPLLFDQ</sequence>
<evidence type="ECO:0000256" key="5">
    <source>
        <dbReference type="ARBA" id="ARBA00022801"/>
    </source>
</evidence>
<keyword evidence="11" id="KW-1185">Reference proteome</keyword>
<dbReference type="InterPro" id="IPR024079">
    <property type="entry name" value="MetalloPept_cat_dom_sf"/>
</dbReference>
<evidence type="ECO:0000256" key="1">
    <source>
        <dbReference type="ARBA" id="ARBA00008721"/>
    </source>
</evidence>
<dbReference type="PANTHER" id="PTHR47466">
    <property type="match status" value="1"/>
</dbReference>
<dbReference type="Pfam" id="PF05572">
    <property type="entry name" value="Peptidase_M43"/>
    <property type="match status" value="1"/>
</dbReference>
<evidence type="ECO:0000259" key="9">
    <source>
        <dbReference type="Pfam" id="PF05572"/>
    </source>
</evidence>
<dbReference type="GO" id="GO:0008237">
    <property type="term" value="F:metallopeptidase activity"/>
    <property type="evidence" value="ECO:0007669"/>
    <property type="project" value="UniProtKB-KW"/>
</dbReference>
<keyword evidence="5" id="KW-0378">Hydrolase</keyword>
<evidence type="ECO:0000256" key="6">
    <source>
        <dbReference type="ARBA" id="ARBA00022833"/>
    </source>
</evidence>
<dbReference type="Gene3D" id="3.40.390.10">
    <property type="entry name" value="Collagenase (Catalytic Domain)"/>
    <property type="match status" value="1"/>
</dbReference>
<evidence type="ECO:0000256" key="4">
    <source>
        <dbReference type="ARBA" id="ARBA00022729"/>
    </source>
</evidence>
<keyword evidence="8" id="KW-1015">Disulfide bond</keyword>
<evidence type="ECO:0000313" key="10">
    <source>
        <dbReference type="EMBL" id="TYP99236.1"/>
    </source>
</evidence>
<dbReference type="GO" id="GO:0046872">
    <property type="term" value="F:metal ion binding"/>
    <property type="evidence" value="ECO:0007669"/>
    <property type="project" value="UniProtKB-KW"/>
</dbReference>
<evidence type="ECO:0000256" key="7">
    <source>
        <dbReference type="ARBA" id="ARBA00023049"/>
    </source>
</evidence>
<reference evidence="10 11" key="1">
    <citation type="submission" date="2019-07" db="EMBL/GenBank/DDBJ databases">
        <title>Genomic Encyclopedia of Type Strains, Phase IV (KMG-IV): sequencing the most valuable type-strain genomes for metagenomic binning, comparative biology and taxonomic classification.</title>
        <authorList>
            <person name="Goeker M."/>
        </authorList>
    </citation>
    <scope>NUCLEOTIDE SEQUENCE [LARGE SCALE GENOMIC DNA]</scope>
    <source>
        <strain evidence="10 11">DSM 18961</strain>
    </source>
</reference>
<keyword evidence="7" id="KW-0482">Metalloprotease</keyword>
<dbReference type="SUPFAM" id="SSF55486">
    <property type="entry name" value="Metalloproteases ('zincins'), catalytic domain"/>
    <property type="match status" value="1"/>
</dbReference>
<keyword evidence="3" id="KW-0479">Metal-binding</keyword>